<proteinExistence type="predicted"/>
<sequence>MVVQARAVPGWALICHCVTPSVCRDGIGVRSMIFLYTIVYAKHVPYDFSLVGNGCESCFRAFLLRRAGKSGKSEQVLEVHVNRALLLIYGAINSFSVEWLSGLLIKLRYSSCSASGTILVYDL</sequence>
<dbReference type="Proteomes" id="UP000268004">
    <property type="component" value="Unassembled WGS sequence"/>
</dbReference>
<name>A0A3M4Y5Y9_9PSED</name>
<dbReference type="EMBL" id="RBSD01000143">
    <property type="protein sequence ID" value="RMR84130.1"/>
    <property type="molecule type" value="Genomic_DNA"/>
</dbReference>
<evidence type="ECO:0000313" key="1">
    <source>
        <dbReference type="EMBL" id="RMR84130.1"/>
    </source>
</evidence>
<accession>A0A3M4Y5Y9</accession>
<comment type="caution">
    <text evidence="1">The sequence shown here is derived from an EMBL/GenBank/DDBJ whole genome shotgun (WGS) entry which is preliminary data.</text>
</comment>
<dbReference type="AlphaFoldDB" id="A0A3M4Y5Y9"/>
<gene>
    <name evidence="1" type="ORF">ALP78_100937</name>
</gene>
<organism evidence="1 2">
    <name type="scientific">Pseudomonas coronafaciens pv. striafaciens</name>
    <dbReference type="NCBI Taxonomy" id="235276"/>
    <lineage>
        <taxon>Bacteria</taxon>
        <taxon>Pseudomonadati</taxon>
        <taxon>Pseudomonadota</taxon>
        <taxon>Gammaproteobacteria</taxon>
        <taxon>Pseudomonadales</taxon>
        <taxon>Pseudomonadaceae</taxon>
        <taxon>Pseudomonas</taxon>
        <taxon>Pseudomonas coronafaciens</taxon>
    </lineage>
</organism>
<evidence type="ECO:0000313" key="2">
    <source>
        <dbReference type="Proteomes" id="UP000268004"/>
    </source>
</evidence>
<reference evidence="1 2" key="1">
    <citation type="submission" date="2018-08" db="EMBL/GenBank/DDBJ databases">
        <title>Recombination of ecologically and evolutionarily significant loci maintains genetic cohesion in the Pseudomonas syringae species complex.</title>
        <authorList>
            <person name="Dillon M."/>
            <person name="Thakur S."/>
            <person name="Almeida R.N.D."/>
            <person name="Weir B.S."/>
            <person name="Guttman D.S."/>
        </authorList>
    </citation>
    <scope>NUCLEOTIDE SEQUENCE [LARGE SCALE GENOMIC DNA]</scope>
    <source>
        <strain evidence="1 2">ICMP 4996</strain>
    </source>
</reference>
<protein>
    <submittedName>
        <fullName evidence="1">Uncharacterized protein</fullName>
    </submittedName>
</protein>